<organism evidence="1 2">
    <name type="scientific">Vagococcus acidifermentans</name>
    <dbReference type="NCBI Taxonomy" id="564710"/>
    <lineage>
        <taxon>Bacteria</taxon>
        <taxon>Bacillati</taxon>
        <taxon>Bacillota</taxon>
        <taxon>Bacilli</taxon>
        <taxon>Lactobacillales</taxon>
        <taxon>Enterococcaceae</taxon>
        <taxon>Vagococcus</taxon>
    </lineage>
</organism>
<evidence type="ECO:0008006" key="3">
    <source>
        <dbReference type="Google" id="ProtNLM"/>
    </source>
</evidence>
<accession>A0A430AUL1</accession>
<reference evidence="1 2" key="1">
    <citation type="submission" date="2017-05" db="EMBL/GenBank/DDBJ databases">
        <title>Vagococcus spp. assemblies.</title>
        <authorList>
            <person name="Gulvik C.A."/>
        </authorList>
    </citation>
    <scope>NUCLEOTIDE SEQUENCE [LARGE SCALE GENOMIC DNA]</scope>
    <source>
        <strain evidence="1 2">LMG 24798</strain>
    </source>
</reference>
<dbReference type="InterPro" id="IPR007612">
    <property type="entry name" value="LOR"/>
</dbReference>
<proteinExistence type="predicted"/>
<dbReference type="InterPro" id="IPR025659">
    <property type="entry name" value="Tubby-like_C"/>
</dbReference>
<dbReference type="RefSeq" id="WP_126813660.1">
    <property type="nucleotide sequence ID" value="NZ_NGKC01000007.1"/>
</dbReference>
<dbReference type="AlphaFoldDB" id="A0A430AUL1"/>
<keyword evidence="2" id="KW-1185">Reference proteome</keyword>
<evidence type="ECO:0000313" key="2">
    <source>
        <dbReference type="Proteomes" id="UP000286773"/>
    </source>
</evidence>
<comment type="caution">
    <text evidence="1">The sequence shown here is derived from an EMBL/GenBank/DDBJ whole genome shotgun (WGS) entry which is preliminary data.</text>
</comment>
<dbReference type="EMBL" id="NGKC01000007">
    <property type="protein sequence ID" value="RSU11748.1"/>
    <property type="molecule type" value="Genomic_DNA"/>
</dbReference>
<dbReference type="OrthoDB" id="2248181at2"/>
<dbReference type="Proteomes" id="UP000286773">
    <property type="component" value="Unassembled WGS sequence"/>
</dbReference>
<dbReference type="SUPFAM" id="SSF54518">
    <property type="entry name" value="Tubby C-terminal domain-like"/>
    <property type="match status" value="1"/>
</dbReference>
<name>A0A430AUL1_9ENTE</name>
<gene>
    <name evidence="1" type="ORF">CBF27_07250</name>
</gene>
<protein>
    <recommendedName>
        <fullName evidence="3">YxjI</fullName>
    </recommendedName>
</protein>
<sequence>MPKYYINQHLLSANARTIIKDDMGKAAFLLVGRWGTRGDVLSVYDMQGSILASIRQTSFALESRFDLFKEYEKVGSLSRILSINRDYYYIKGLKWAAVGDIKHRRYRIHQFNDVIMTMQPALTCYGDFFECDIRSEEEAPLCICIAAILDYWVKRPKKEKNPFRNKRVDLEFS</sequence>
<evidence type="ECO:0000313" key="1">
    <source>
        <dbReference type="EMBL" id="RSU11748.1"/>
    </source>
</evidence>
<dbReference type="Pfam" id="PF04525">
    <property type="entry name" value="LOR"/>
    <property type="match status" value="1"/>
</dbReference>